<dbReference type="Gene3D" id="1.20.58.340">
    <property type="entry name" value="Magnesium transport protein CorA, transmembrane region"/>
    <property type="match status" value="1"/>
</dbReference>
<evidence type="ECO:0000313" key="4">
    <source>
        <dbReference type="Proteomes" id="UP000319160"/>
    </source>
</evidence>
<keyword evidence="2" id="KW-0812">Transmembrane</keyword>
<comment type="caution">
    <text evidence="3">The sequence shown here is derived from an EMBL/GenBank/DDBJ whole genome shotgun (WGS) entry which is preliminary data.</text>
</comment>
<dbReference type="AlphaFoldDB" id="A0A553I2H3"/>
<protein>
    <submittedName>
        <fullName evidence="3">Uncharacterized protein</fullName>
    </submittedName>
</protein>
<keyword evidence="4" id="KW-1185">Reference proteome</keyword>
<keyword evidence="2" id="KW-0472">Membrane</keyword>
<dbReference type="STRING" id="2512241.A0A553I2H3"/>
<name>A0A553I2H3_9PEZI</name>
<keyword evidence="2" id="KW-1133">Transmembrane helix</keyword>
<organism evidence="3 4">
    <name type="scientific">Xylaria flabelliformis</name>
    <dbReference type="NCBI Taxonomy" id="2512241"/>
    <lineage>
        <taxon>Eukaryota</taxon>
        <taxon>Fungi</taxon>
        <taxon>Dikarya</taxon>
        <taxon>Ascomycota</taxon>
        <taxon>Pezizomycotina</taxon>
        <taxon>Sordariomycetes</taxon>
        <taxon>Xylariomycetidae</taxon>
        <taxon>Xylariales</taxon>
        <taxon>Xylariaceae</taxon>
        <taxon>Xylaria</taxon>
    </lineage>
</organism>
<feature type="transmembrane region" description="Helical" evidence="2">
    <location>
        <begin position="386"/>
        <end position="405"/>
    </location>
</feature>
<feature type="compositionally biased region" description="Basic and acidic residues" evidence="1">
    <location>
        <begin position="895"/>
        <end position="934"/>
    </location>
</feature>
<evidence type="ECO:0000256" key="1">
    <source>
        <dbReference type="SAM" id="MobiDB-lite"/>
    </source>
</evidence>
<dbReference type="Proteomes" id="UP000319160">
    <property type="component" value="Unassembled WGS sequence"/>
</dbReference>
<evidence type="ECO:0000313" key="3">
    <source>
        <dbReference type="EMBL" id="TRX94396.1"/>
    </source>
</evidence>
<proteinExistence type="predicted"/>
<dbReference type="EMBL" id="VFLP01000022">
    <property type="protein sequence ID" value="TRX94396.1"/>
    <property type="molecule type" value="Genomic_DNA"/>
</dbReference>
<feature type="region of interest" description="Disordered" evidence="1">
    <location>
        <begin position="895"/>
        <end position="955"/>
    </location>
</feature>
<feature type="transmembrane region" description="Helical" evidence="2">
    <location>
        <begin position="417"/>
        <end position="442"/>
    </location>
</feature>
<gene>
    <name evidence="3" type="ORF">FHL15_004551</name>
</gene>
<reference evidence="4" key="1">
    <citation type="submission" date="2019-06" db="EMBL/GenBank/DDBJ databases">
        <title>Draft genome sequence of the griseofulvin-producing fungus Xylaria cubensis strain G536.</title>
        <authorList>
            <person name="Mead M.E."/>
            <person name="Raja H.A."/>
            <person name="Steenwyk J.L."/>
            <person name="Knowles S.L."/>
            <person name="Oberlies N.H."/>
            <person name="Rokas A."/>
        </authorList>
    </citation>
    <scope>NUCLEOTIDE SEQUENCE [LARGE SCALE GENOMIC DNA]</scope>
    <source>
        <strain evidence="4">G536</strain>
    </source>
</reference>
<accession>A0A553I2H3</accession>
<dbReference type="OrthoDB" id="1046782at2759"/>
<sequence length="955" mass="108526">MVSSNIRPDIFEDLLAKHFKTNREYGAEDIKVLEMTGQPSDKVRDWLSRIRAEDTPEGEIRGRHSKSKIRIMFGSGLIGEFAEYIGRGVGTANSTLRINRPFLREDYDLVEQTFQFPRSASLLLTGVIDPFRGHFTVSKMFRDNDRPVFGFTLYAFCSLLVGIKASMSLSYDPSTGQINALVLIASEPPGNFGWLEDDLRQLRPLATNPFLLPTLICQRHTEAIAATMRKTWDEFHQLEISSGQTDFRMVGVEQLGRCDDPRLPVAILGVLRVVIALKAYIKVHILTVDSIKEELEAFPWDMLPESERARAEEQNKLILKHLDWIITSMKIIEVQVEHLRQRADVQATAINNILAQRNNETNRIMVEASTSIAHDTRRDSSAMKSIAILTLVFLPATFTATYFSTPAVVALGPSQGFYWAITSALTVVVILAWITFFYGWLVTRLPLANGFKLSKLLMASRETPTPRHYAAIKDIKAYPKNPLTSSHRLHGHRIAEAQQSLTTIIAVDLDGVFLLTKSDNRRLNASNKYTDFVKEQHTIAYSPSSAGSYSQLASIGKGFVTQGAKNRALAVLSSPANLLRRLDYLDVYRQRRKARLRRVNRLIGFIEELKNEGYQGSKEAIPKKLLPKEYVELLLEVDERDSDFQNYFNHGLRYEYRESRYGKTQFTIFMPSAFRTYMQGLIDCEVARWSGRVKDNDENAVEVKTAAENIRPVRDTSIGTENKSIRPDCSFNYNGVGSYPSVAFEIAWSQDAEDLKKRAMELILESAGEVRTVVGMDFSETYSIWARIQDNVGTGEFPNRGPATAFIWRAVFDENGRQVYNADGQPRIEKKNYRFCDNNGTVQQGVKLQLSLKDFVPLQIISTRGWDRVETLDNTKLEFDSATVVQYFDEALEAQKREDESKRPKSERKAREKTAKKQERGATRRAAAKREHSQRSSLDFVNIGGHSLRRRARRN</sequence>
<evidence type="ECO:0000256" key="2">
    <source>
        <dbReference type="SAM" id="Phobius"/>
    </source>
</evidence>